<dbReference type="PANTHER" id="PTHR43110:SF1">
    <property type="entry name" value="THIOL PEROXIDASE"/>
    <property type="match status" value="1"/>
</dbReference>
<comment type="caution">
    <text evidence="8">The sequence shown here is derived from an EMBL/GenBank/DDBJ whole genome shotgun (WGS) entry which is preliminary data.</text>
</comment>
<dbReference type="SUPFAM" id="SSF52833">
    <property type="entry name" value="Thioredoxin-like"/>
    <property type="match status" value="1"/>
</dbReference>
<reference evidence="8" key="1">
    <citation type="submission" date="2018-02" db="EMBL/GenBank/DDBJ databases">
        <authorList>
            <person name="Vasarhelyi B.M."/>
            <person name="Deshmukh S."/>
            <person name="Balint B."/>
            <person name="Kukolya J."/>
        </authorList>
    </citation>
    <scope>NUCLEOTIDE SEQUENCE</scope>
    <source>
        <strain evidence="8">KB22</strain>
    </source>
</reference>
<name>A0A928UV50_9SPHI</name>
<feature type="active site" description="Cysteine sulfenic acid (-SOH) intermediate" evidence="6">
    <location>
        <position position="60"/>
    </location>
</feature>
<dbReference type="Pfam" id="PF08534">
    <property type="entry name" value="Redoxin"/>
    <property type="match status" value="1"/>
</dbReference>
<organism evidence="8 9">
    <name type="scientific">Sphingobacterium hungaricum</name>
    <dbReference type="NCBI Taxonomy" id="2082723"/>
    <lineage>
        <taxon>Bacteria</taxon>
        <taxon>Pseudomonadati</taxon>
        <taxon>Bacteroidota</taxon>
        <taxon>Sphingobacteriia</taxon>
        <taxon>Sphingobacteriales</taxon>
        <taxon>Sphingobacteriaceae</taxon>
        <taxon>Sphingobacterium</taxon>
    </lineage>
</organism>
<accession>A0A928UV50</accession>
<evidence type="ECO:0000256" key="2">
    <source>
        <dbReference type="ARBA" id="ARBA00022862"/>
    </source>
</evidence>
<evidence type="ECO:0000313" key="8">
    <source>
        <dbReference type="EMBL" id="MBE8713287.1"/>
    </source>
</evidence>
<dbReference type="PROSITE" id="PS01265">
    <property type="entry name" value="TPX"/>
    <property type="match status" value="1"/>
</dbReference>
<gene>
    <name evidence="6" type="primary">tpx</name>
    <name evidence="8" type="ORF">C4F49_06315</name>
</gene>
<dbReference type="HAMAP" id="MF_00269">
    <property type="entry name" value="Tpx"/>
    <property type="match status" value="1"/>
</dbReference>
<dbReference type="NCBIfam" id="NF001808">
    <property type="entry name" value="PRK00522.1"/>
    <property type="match status" value="1"/>
</dbReference>
<comment type="miscellaneous">
    <text evidence="6">The active site is a conserved redox-active cysteine residue, the peroxidatic cysteine (C(P)), which makes the nucleophilic attack on the peroxide substrate. The peroxide oxidizes the C(P)-SH to cysteine sulfenic acid (C(P)-SOH), which then reacts with another cysteine residue, the resolving cysteine (C(R)), to form a disulfide bridge. The disulfide is subsequently reduced by an appropriate electron donor to complete the catalytic cycle. In this atypical 2-Cys peroxiredoxin, C(R) is present in the same subunit to form an intramolecular disulfide. The disulfide is subsequently reduced by thioredoxin.</text>
</comment>
<evidence type="ECO:0000256" key="5">
    <source>
        <dbReference type="ARBA" id="ARBA00023284"/>
    </source>
</evidence>
<comment type="similarity">
    <text evidence="6">Belongs to the peroxiredoxin family. Tpx subfamily.</text>
</comment>
<dbReference type="InterPro" id="IPR002065">
    <property type="entry name" value="TPX"/>
</dbReference>
<comment type="catalytic activity">
    <reaction evidence="6">
        <text>a hydroperoxide + [thioredoxin]-dithiol = an alcohol + [thioredoxin]-disulfide + H2O</text>
        <dbReference type="Rhea" id="RHEA:62620"/>
        <dbReference type="Rhea" id="RHEA-COMP:10698"/>
        <dbReference type="Rhea" id="RHEA-COMP:10700"/>
        <dbReference type="ChEBI" id="CHEBI:15377"/>
        <dbReference type="ChEBI" id="CHEBI:29950"/>
        <dbReference type="ChEBI" id="CHEBI:30879"/>
        <dbReference type="ChEBI" id="CHEBI:35924"/>
        <dbReference type="ChEBI" id="CHEBI:50058"/>
        <dbReference type="EC" id="1.11.1.24"/>
    </reaction>
</comment>
<keyword evidence="5 6" id="KW-0676">Redox-active center</keyword>
<keyword evidence="1 6" id="KW-0575">Peroxidase</keyword>
<evidence type="ECO:0000313" key="9">
    <source>
        <dbReference type="Proteomes" id="UP000616201"/>
    </source>
</evidence>
<dbReference type="RefSeq" id="WP_196935235.1">
    <property type="nucleotide sequence ID" value="NZ_MU158698.1"/>
</dbReference>
<keyword evidence="3 6" id="KW-0560">Oxidoreductase</keyword>
<dbReference type="PROSITE" id="PS51352">
    <property type="entry name" value="THIOREDOXIN_2"/>
    <property type="match status" value="1"/>
</dbReference>
<dbReference type="Gene3D" id="3.40.30.10">
    <property type="entry name" value="Glutaredoxin"/>
    <property type="match status" value="1"/>
</dbReference>
<evidence type="ECO:0000256" key="6">
    <source>
        <dbReference type="HAMAP-Rule" id="MF_00269"/>
    </source>
</evidence>
<dbReference type="InterPro" id="IPR013740">
    <property type="entry name" value="Redoxin"/>
</dbReference>
<sequence>MAQITFKGSPVHTSGDLPKVGTQAPNFSLTAGDLSQKSLSDFEGKRVILNIFPSVDTGTCAASVRHFNQSAAGLENTVVLCISKDLPFAQGRFCAAEGLENVITLSEFKDDAFSKAYGLRVEDGPLEGLLSRSVVVLNEKGEVVYTEQVSEITNEPNYDAALAVV</sequence>
<dbReference type="GO" id="GO:0008379">
    <property type="term" value="F:thioredoxin peroxidase activity"/>
    <property type="evidence" value="ECO:0007669"/>
    <property type="project" value="UniProtKB-UniRule"/>
</dbReference>
<dbReference type="PANTHER" id="PTHR43110">
    <property type="entry name" value="THIOL PEROXIDASE"/>
    <property type="match status" value="1"/>
</dbReference>
<dbReference type="InterPro" id="IPR050455">
    <property type="entry name" value="Tpx_Peroxidase_subfamily"/>
</dbReference>
<keyword evidence="9" id="KW-1185">Reference proteome</keyword>
<evidence type="ECO:0000256" key="4">
    <source>
        <dbReference type="ARBA" id="ARBA00023157"/>
    </source>
</evidence>
<evidence type="ECO:0000259" key="7">
    <source>
        <dbReference type="PROSITE" id="PS51352"/>
    </source>
</evidence>
<dbReference type="EMBL" id="PRDK01000004">
    <property type="protein sequence ID" value="MBE8713287.1"/>
    <property type="molecule type" value="Genomic_DNA"/>
</dbReference>
<feature type="domain" description="Thioredoxin" evidence="7">
    <location>
        <begin position="18"/>
        <end position="165"/>
    </location>
</feature>
<dbReference type="InterPro" id="IPR018219">
    <property type="entry name" value="Tpx_CS"/>
</dbReference>
<evidence type="ECO:0000256" key="1">
    <source>
        <dbReference type="ARBA" id="ARBA00022559"/>
    </source>
</evidence>
<keyword evidence="2 6" id="KW-0049">Antioxidant</keyword>
<dbReference type="InterPro" id="IPR013766">
    <property type="entry name" value="Thioredoxin_domain"/>
</dbReference>
<comment type="subunit">
    <text evidence="6">Homodimer.</text>
</comment>
<comment type="function">
    <text evidence="6">Thiol-specific peroxidase that catalyzes the reduction of hydrogen peroxide and organic hydroperoxides to water and alcohols, respectively. Plays a role in cell protection against oxidative stress by detoxifying peroxides.</text>
</comment>
<feature type="disulfide bond" description="Redox-active" evidence="6">
    <location>
        <begin position="60"/>
        <end position="94"/>
    </location>
</feature>
<dbReference type="CDD" id="cd03014">
    <property type="entry name" value="PRX_Atyp2cys"/>
    <property type="match status" value="1"/>
</dbReference>
<evidence type="ECO:0000256" key="3">
    <source>
        <dbReference type="ARBA" id="ARBA00023002"/>
    </source>
</evidence>
<protein>
    <recommendedName>
        <fullName evidence="6">Thiol peroxidase</fullName>
        <shortName evidence="6">Tpx</shortName>
        <ecNumber evidence="6">1.11.1.24</ecNumber>
    </recommendedName>
    <alternativeName>
        <fullName evidence="6">Peroxiredoxin tpx</fullName>
        <shortName evidence="6">Prx</shortName>
    </alternativeName>
    <alternativeName>
        <fullName evidence="6">Thioredoxin peroxidase</fullName>
    </alternativeName>
    <alternativeName>
        <fullName evidence="6">Thioredoxin-dependent peroxiredoxin</fullName>
    </alternativeName>
</protein>
<proteinExistence type="inferred from homology"/>
<dbReference type="AlphaFoldDB" id="A0A928UV50"/>
<dbReference type="Proteomes" id="UP000616201">
    <property type="component" value="Unassembled WGS sequence"/>
</dbReference>
<dbReference type="EC" id="1.11.1.24" evidence="6"/>
<dbReference type="InterPro" id="IPR036249">
    <property type="entry name" value="Thioredoxin-like_sf"/>
</dbReference>
<keyword evidence="4 6" id="KW-1015">Disulfide bond</keyword>